<keyword evidence="3" id="KW-0862">Zinc</keyword>
<dbReference type="GO" id="GO:0008270">
    <property type="term" value="F:zinc ion binding"/>
    <property type="evidence" value="ECO:0007669"/>
    <property type="project" value="UniProtKB-KW"/>
</dbReference>
<dbReference type="SUPFAM" id="SSF57850">
    <property type="entry name" value="RING/U-box"/>
    <property type="match status" value="1"/>
</dbReference>
<accession>A0A1I8BVT8</accession>
<evidence type="ECO:0000256" key="4">
    <source>
        <dbReference type="PROSITE-ProRule" id="PRU00175"/>
    </source>
</evidence>
<evidence type="ECO:0000313" key="8">
    <source>
        <dbReference type="WBParaSite" id="MhA1_Contig708.frz3.gene9"/>
    </source>
</evidence>
<dbReference type="UniPathway" id="UPA00143"/>
<proteinExistence type="predicted"/>
<keyword evidence="1" id="KW-0479">Metal-binding</keyword>
<dbReference type="InterPro" id="IPR001841">
    <property type="entry name" value="Znf_RING"/>
</dbReference>
<feature type="chain" id="PRO_5009316215" evidence="5">
    <location>
        <begin position="21"/>
        <end position="270"/>
    </location>
</feature>
<dbReference type="PROSITE" id="PS50089">
    <property type="entry name" value="ZF_RING_2"/>
    <property type="match status" value="1"/>
</dbReference>
<feature type="signal peptide" evidence="5">
    <location>
        <begin position="1"/>
        <end position="20"/>
    </location>
</feature>
<evidence type="ECO:0000256" key="5">
    <source>
        <dbReference type="SAM" id="SignalP"/>
    </source>
</evidence>
<dbReference type="PANTHER" id="PTHR45969">
    <property type="entry name" value="RING ZINC FINGER PROTEIN-RELATED"/>
    <property type="match status" value="1"/>
</dbReference>
<dbReference type="PANTHER" id="PTHR45969:SF69">
    <property type="entry name" value="FINGER DOMAIN PROTEIN, PUTATIVE (AFU_ORTHOLOGUE AFUA_3G12190)-RELATED"/>
    <property type="match status" value="1"/>
</dbReference>
<dbReference type="Gene3D" id="3.30.40.10">
    <property type="entry name" value="Zinc/RING finger domain, C3HC4 (zinc finger)"/>
    <property type="match status" value="1"/>
</dbReference>
<dbReference type="PROSITE" id="PS51257">
    <property type="entry name" value="PROKAR_LIPOPROTEIN"/>
    <property type="match status" value="1"/>
</dbReference>
<dbReference type="Pfam" id="PF13639">
    <property type="entry name" value="zf-RING_2"/>
    <property type="match status" value="1"/>
</dbReference>
<dbReference type="WBParaSite" id="MhA1_Contig708.frz3.gene9">
    <property type="protein sequence ID" value="MhA1_Contig708.frz3.gene9"/>
    <property type="gene ID" value="MhA1_Contig708.frz3.gene9"/>
</dbReference>
<organism evidence="7 8">
    <name type="scientific">Meloidogyne hapla</name>
    <name type="common">Root-knot nematode worm</name>
    <dbReference type="NCBI Taxonomy" id="6305"/>
    <lineage>
        <taxon>Eukaryota</taxon>
        <taxon>Metazoa</taxon>
        <taxon>Ecdysozoa</taxon>
        <taxon>Nematoda</taxon>
        <taxon>Chromadorea</taxon>
        <taxon>Rhabditida</taxon>
        <taxon>Tylenchina</taxon>
        <taxon>Tylenchomorpha</taxon>
        <taxon>Tylenchoidea</taxon>
        <taxon>Meloidogynidae</taxon>
        <taxon>Meloidogyninae</taxon>
        <taxon>Meloidogyne</taxon>
    </lineage>
</organism>
<evidence type="ECO:0000313" key="7">
    <source>
        <dbReference type="Proteomes" id="UP000095281"/>
    </source>
</evidence>
<evidence type="ECO:0000256" key="3">
    <source>
        <dbReference type="ARBA" id="ARBA00022833"/>
    </source>
</evidence>
<name>A0A1I8BVT8_MELHA</name>
<dbReference type="Proteomes" id="UP000095281">
    <property type="component" value="Unplaced"/>
</dbReference>
<evidence type="ECO:0000259" key="6">
    <source>
        <dbReference type="PROSITE" id="PS50089"/>
    </source>
</evidence>
<dbReference type="AlphaFoldDB" id="A0A1I8BVT8"/>
<dbReference type="GO" id="GO:0016567">
    <property type="term" value="P:protein ubiquitination"/>
    <property type="evidence" value="ECO:0007669"/>
    <property type="project" value="UniProtKB-UniPathway"/>
</dbReference>
<sequence length="270" mass="30882">MSKSFFFLFLTFIQISPSISMNVGSSSSSCSKSKLMGEIHSREELVNQFSSVSVKEFKIYSECLYLIKNDPPSRHYSNDADKYARCLKFALLNDGEKDDEDLEDKIILMNNWTAIKKLEAFDKICAEKIKTIFREIGKNAEEEMFKIEFAAAKEKAQLVCPICLGEFAQDEHISMNKCGHFFHYKCLKGWYEKGKSKNHKNCPLCQAKIEIVEHPDVIALNEKLGKADLGFNLEIKYLGVGYSFSLSELQNQKSIHEELIQEYSSMSIAE</sequence>
<feature type="domain" description="RING-type" evidence="6">
    <location>
        <begin position="160"/>
        <end position="206"/>
    </location>
</feature>
<dbReference type="InterPro" id="IPR013083">
    <property type="entry name" value="Znf_RING/FYVE/PHD"/>
</dbReference>
<protein>
    <submittedName>
        <fullName evidence="8">RING-type domain-containing protein</fullName>
    </submittedName>
</protein>
<dbReference type="GO" id="GO:0061630">
    <property type="term" value="F:ubiquitin protein ligase activity"/>
    <property type="evidence" value="ECO:0007669"/>
    <property type="project" value="TreeGrafter"/>
</dbReference>
<evidence type="ECO:0000256" key="2">
    <source>
        <dbReference type="ARBA" id="ARBA00022771"/>
    </source>
</evidence>
<evidence type="ECO:0000256" key="1">
    <source>
        <dbReference type="ARBA" id="ARBA00022723"/>
    </source>
</evidence>
<reference evidence="8" key="1">
    <citation type="submission" date="2016-11" db="UniProtKB">
        <authorList>
            <consortium name="WormBaseParasite"/>
        </authorList>
    </citation>
    <scope>IDENTIFICATION</scope>
</reference>
<dbReference type="SMART" id="SM00184">
    <property type="entry name" value="RING"/>
    <property type="match status" value="1"/>
</dbReference>
<keyword evidence="7" id="KW-1185">Reference proteome</keyword>
<keyword evidence="2 4" id="KW-0863">Zinc-finger</keyword>
<keyword evidence="5" id="KW-0732">Signal</keyword>